<comment type="catalytic activity">
    <reaction evidence="12 13">
        <text>Endonucleolytic cleavage at a junction such as a reciprocal single-stranded crossover between two homologous DNA duplexes (Holliday junction).</text>
        <dbReference type="EC" id="3.1.21.10"/>
    </reaction>
</comment>
<evidence type="ECO:0000256" key="5">
    <source>
        <dbReference type="ARBA" id="ARBA00022759"/>
    </source>
</evidence>
<evidence type="ECO:0000256" key="7">
    <source>
        <dbReference type="ARBA" id="ARBA00022801"/>
    </source>
</evidence>
<feature type="active site" evidence="13">
    <location>
        <position position="38"/>
    </location>
</feature>
<evidence type="ECO:0000256" key="4">
    <source>
        <dbReference type="ARBA" id="ARBA00022723"/>
    </source>
</evidence>
<comment type="subunit">
    <text evidence="13">Homodimer which binds Holliday junction (HJ) DNA. The HJ becomes 2-fold symmetrical on binding to RuvC with unstacked arms; it has a different conformation from HJ DNA in complex with RuvA. In the full resolvosome a probable DNA-RuvA(4)-RuvB(12)-RuvC(2) complex forms which resolves the HJ.</text>
</comment>
<comment type="subcellular location">
    <subcellularLocation>
        <location evidence="13">Cytoplasm</location>
    </subcellularLocation>
</comment>
<name>A4BVZ9_9FLAO</name>
<evidence type="ECO:0000256" key="10">
    <source>
        <dbReference type="ARBA" id="ARBA00023172"/>
    </source>
</evidence>
<dbReference type="EC" id="3.1.21.10" evidence="13 14"/>
<keyword evidence="4 13" id="KW-0479">Metal-binding</keyword>
<dbReference type="GO" id="GO:0000287">
    <property type="term" value="F:magnesium ion binding"/>
    <property type="evidence" value="ECO:0007669"/>
    <property type="project" value="UniProtKB-UniRule"/>
</dbReference>
<keyword evidence="10 13" id="KW-0233">DNA recombination</keyword>
<reference evidence="15 16" key="1">
    <citation type="submission" date="2006-02" db="EMBL/GenBank/DDBJ databases">
        <authorList>
            <person name="Murray A."/>
            <person name="Staley J."/>
            <person name="Ferriera S."/>
            <person name="Johnson J."/>
            <person name="Kravitz S."/>
            <person name="Halpern A."/>
            <person name="Remington K."/>
            <person name="Beeson K."/>
            <person name="Tran B."/>
            <person name="Rogers Y.-H."/>
            <person name="Friedman R."/>
            <person name="Venter J.C."/>
        </authorList>
    </citation>
    <scope>NUCLEOTIDE SEQUENCE [LARGE SCALE GENOMIC DNA]</scope>
    <source>
        <strain evidence="15 16">23-P</strain>
    </source>
</reference>
<dbReference type="PROSITE" id="PS01321">
    <property type="entry name" value="RUVC"/>
    <property type="match status" value="1"/>
</dbReference>
<dbReference type="InterPro" id="IPR012337">
    <property type="entry name" value="RNaseH-like_sf"/>
</dbReference>
<evidence type="ECO:0000256" key="14">
    <source>
        <dbReference type="NCBIfam" id="TIGR00228"/>
    </source>
</evidence>
<proteinExistence type="inferred from homology"/>
<keyword evidence="7 13" id="KW-0378">Hydrolase</keyword>
<keyword evidence="16" id="KW-1185">Reference proteome</keyword>
<dbReference type="InterPro" id="IPR036397">
    <property type="entry name" value="RNaseH_sf"/>
</dbReference>
<evidence type="ECO:0000256" key="11">
    <source>
        <dbReference type="ARBA" id="ARBA00023204"/>
    </source>
</evidence>
<dbReference type="Proteomes" id="UP000003053">
    <property type="component" value="Unassembled WGS sequence"/>
</dbReference>
<feature type="active site" evidence="13">
    <location>
        <position position="171"/>
    </location>
</feature>
<keyword evidence="8 13" id="KW-0460">Magnesium</keyword>
<dbReference type="EMBL" id="AAOG01000001">
    <property type="protein sequence ID" value="EAR13140.1"/>
    <property type="molecule type" value="Genomic_DNA"/>
</dbReference>
<comment type="cofactor">
    <cofactor evidence="13">
        <name>Mg(2+)</name>
        <dbReference type="ChEBI" id="CHEBI:18420"/>
    </cofactor>
    <text evidence="13">Binds 2 Mg(2+) ion per subunit.</text>
</comment>
<dbReference type="PRINTS" id="PR00696">
    <property type="entry name" value="RSOLVASERUVC"/>
</dbReference>
<dbReference type="Gene3D" id="3.30.420.10">
    <property type="entry name" value="Ribonuclease H-like superfamily/Ribonuclease H"/>
    <property type="match status" value="1"/>
</dbReference>
<feature type="binding site" evidence="13">
    <location>
        <position position="171"/>
    </location>
    <ligand>
        <name>Mg(2+)</name>
        <dbReference type="ChEBI" id="CHEBI:18420"/>
        <label>1</label>
    </ligand>
</feature>
<keyword evidence="3 13" id="KW-0540">Nuclease</keyword>
<evidence type="ECO:0000256" key="8">
    <source>
        <dbReference type="ARBA" id="ARBA00022842"/>
    </source>
</evidence>
<keyword evidence="9 13" id="KW-0238">DNA-binding</keyword>
<feature type="active site" evidence="13">
    <location>
        <position position="98"/>
    </location>
</feature>
<evidence type="ECO:0000256" key="9">
    <source>
        <dbReference type="ARBA" id="ARBA00023125"/>
    </source>
</evidence>
<comment type="function">
    <text evidence="13">The RuvA-RuvB-RuvC complex processes Holliday junction (HJ) DNA during genetic recombination and DNA repair. Endonuclease that resolves HJ intermediates. Cleaves cruciform DNA by making single-stranded nicks across the HJ at symmetrical positions within the homologous arms, yielding a 5'-phosphate and a 3'-hydroxyl group; requires a central core of homology in the junction. The consensus cleavage sequence is 5'-(A/T)TT(C/G)-3'. Cleavage occurs on the 3'-side of the TT dinucleotide at the point of strand exchange. HJ branch migration catalyzed by RuvA-RuvB allows RuvC to scan DNA until it finds its consensus sequence, where it cleaves and resolves the cruciform DNA.</text>
</comment>
<dbReference type="GO" id="GO:0006281">
    <property type="term" value="P:DNA repair"/>
    <property type="evidence" value="ECO:0007669"/>
    <property type="project" value="UniProtKB-UniRule"/>
</dbReference>
<dbReference type="HOGENOM" id="CLU_091257_3_0_10"/>
<dbReference type="PANTHER" id="PTHR30194:SF3">
    <property type="entry name" value="CROSSOVER JUNCTION ENDODEOXYRIBONUCLEASE RUVC"/>
    <property type="match status" value="1"/>
</dbReference>
<dbReference type="Pfam" id="PF02075">
    <property type="entry name" value="RuvC"/>
    <property type="match status" value="1"/>
</dbReference>
<dbReference type="HAMAP" id="MF_00034">
    <property type="entry name" value="RuvC"/>
    <property type="match status" value="1"/>
</dbReference>
<dbReference type="GO" id="GO:0005737">
    <property type="term" value="C:cytoplasm"/>
    <property type="evidence" value="ECO:0007669"/>
    <property type="project" value="UniProtKB-SubCell"/>
</dbReference>
<dbReference type="GO" id="GO:0048476">
    <property type="term" value="C:Holliday junction resolvase complex"/>
    <property type="evidence" value="ECO:0007669"/>
    <property type="project" value="UniProtKB-UniRule"/>
</dbReference>
<dbReference type="eggNOG" id="COG0817">
    <property type="taxonomic scope" value="Bacteria"/>
</dbReference>
<evidence type="ECO:0000256" key="12">
    <source>
        <dbReference type="ARBA" id="ARBA00029354"/>
    </source>
</evidence>
<keyword evidence="11 13" id="KW-0234">DNA repair</keyword>
<comment type="similarity">
    <text evidence="1 13">Belongs to the RuvC family.</text>
</comment>
<dbReference type="InterPro" id="IPR002176">
    <property type="entry name" value="X-over_junc_endoDNase_RuvC"/>
</dbReference>
<sequence>MLLEIEIRRQYRCKSLVFLAVLLDRFMVKIEKIILGIDPGTTIMGFGLIKVIGKKMEFIQMNELMLKKYDDHYLKLKLIFERTIELIDTYNPDEIAIEAPFFGKNVQSMLKLGRAQGVAMAAGLSREIPITEYLPKKIKMAVTGNGNASKEQVAMMLKSLLNLKTLPKNLDATDGLAAAVCHFYNSGKVVGGKNYSGWTSFVKENEKRVKK</sequence>
<feature type="binding site" evidence="13">
    <location>
        <position position="38"/>
    </location>
    <ligand>
        <name>Mg(2+)</name>
        <dbReference type="ChEBI" id="CHEBI:18420"/>
        <label>1</label>
    </ligand>
</feature>
<gene>
    <name evidence="13 15" type="primary">ruvC</name>
    <name evidence="15" type="ORF">PI23P_01562</name>
</gene>
<dbReference type="InterPro" id="IPR020563">
    <property type="entry name" value="X-over_junc_endoDNase_Mg_BS"/>
</dbReference>
<accession>A4BVZ9</accession>
<keyword evidence="6 13" id="KW-0227">DNA damage</keyword>
<dbReference type="CDD" id="cd16962">
    <property type="entry name" value="RuvC"/>
    <property type="match status" value="1"/>
</dbReference>
<protein>
    <recommendedName>
        <fullName evidence="13 14">Crossover junction endodeoxyribonuclease RuvC</fullName>
        <ecNumber evidence="13 14">3.1.21.10</ecNumber>
    </recommendedName>
    <alternativeName>
        <fullName evidence="13">Holliday junction nuclease RuvC</fullName>
    </alternativeName>
    <alternativeName>
        <fullName evidence="13">Holliday junction resolvase RuvC</fullName>
    </alternativeName>
</protein>
<evidence type="ECO:0000256" key="2">
    <source>
        <dbReference type="ARBA" id="ARBA00022490"/>
    </source>
</evidence>
<organism evidence="15 16">
    <name type="scientific">Polaribacter irgensii 23-P</name>
    <dbReference type="NCBI Taxonomy" id="313594"/>
    <lineage>
        <taxon>Bacteria</taxon>
        <taxon>Pseudomonadati</taxon>
        <taxon>Bacteroidota</taxon>
        <taxon>Flavobacteriia</taxon>
        <taxon>Flavobacteriales</taxon>
        <taxon>Flavobacteriaceae</taxon>
    </lineage>
</organism>
<dbReference type="PANTHER" id="PTHR30194">
    <property type="entry name" value="CROSSOVER JUNCTION ENDODEOXYRIBONUCLEASE RUVC"/>
    <property type="match status" value="1"/>
</dbReference>
<keyword evidence="2 13" id="KW-0963">Cytoplasm</keyword>
<dbReference type="GO" id="GO:0006310">
    <property type="term" value="P:DNA recombination"/>
    <property type="evidence" value="ECO:0007669"/>
    <property type="project" value="UniProtKB-UniRule"/>
</dbReference>
<dbReference type="STRING" id="313594.PI23P_01562"/>
<feature type="binding site" evidence="13">
    <location>
        <position position="98"/>
    </location>
    <ligand>
        <name>Mg(2+)</name>
        <dbReference type="ChEBI" id="CHEBI:18420"/>
        <label>2</label>
    </ligand>
</feature>
<dbReference type="NCBIfam" id="TIGR00228">
    <property type="entry name" value="ruvC"/>
    <property type="match status" value="1"/>
</dbReference>
<evidence type="ECO:0000313" key="15">
    <source>
        <dbReference type="EMBL" id="EAR13140.1"/>
    </source>
</evidence>
<dbReference type="AlphaFoldDB" id="A4BVZ9"/>
<evidence type="ECO:0000256" key="3">
    <source>
        <dbReference type="ARBA" id="ARBA00022722"/>
    </source>
</evidence>
<comment type="caution">
    <text evidence="15">The sequence shown here is derived from an EMBL/GenBank/DDBJ whole genome shotgun (WGS) entry which is preliminary data.</text>
</comment>
<evidence type="ECO:0000256" key="1">
    <source>
        <dbReference type="ARBA" id="ARBA00009518"/>
    </source>
</evidence>
<evidence type="ECO:0000256" key="13">
    <source>
        <dbReference type="HAMAP-Rule" id="MF_00034"/>
    </source>
</evidence>
<dbReference type="GO" id="GO:0008821">
    <property type="term" value="F:crossover junction DNA endonuclease activity"/>
    <property type="evidence" value="ECO:0007669"/>
    <property type="project" value="UniProtKB-UniRule"/>
</dbReference>
<dbReference type="SUPFAM" id="SSF53098">
    <property type="entry name" value="Ribonuclease H-like"/>
    <property type="match status" value="1"/>
</dbReference>
<evidence type="ECO:0000256" key="6">
    <source>
        <dbReference type="ARBA" id="ARBA00022763"/>
    </source>
</evidence>
<evidence type="ECO:0000313" key="16">
    <source>
        <dbReference type="Proteomes" id="UP000003053"/>
    </source>
</evidence>
<keyword evidence="5 13" id="KW-0255">Endonuclease</keyword>
<dbReference type="GO" id="GO:0003677">
    <property type="term" value="F:DNA binding"/>
    <property type="evidence" value="ECO:0007669"/>
    <property type="project" value="UniProtKB-KW"/>
</dbReference>
<dbReference type="FunFam" id="3.30.420.10:FF:000002">
    <property type="entry name" value="Crossover junction endodeoxyribonuclease RuvC"/>
    <property type="match status" value="1"/>
</dbReference>